<keyword evidence="15" id="KW-1185">Reference proteome</keyword>
<accession>A0ABV8T253</accession>
<dbReference type="InterPro" id="IPR036942">
    <property type="entry name" value="Beta-barrel_TonB_sf"/>
</dbReference>
<feature type="signal peptide" evidence="11">
    <location>
        <begin position="1"/>
        <end position="27"/>
    </location>
</feature>
<feature type="region of interest" description="Disordered" evidence="10">
    <location>
        <begin position="652"/>
        <end position="671"/>
    </location>
</feature>
<keyword evidence="11" id="KW-0732">Signal</keyword>
<evidence type="ECO:0000313" key="14">
    <source>
        <dbReference type="EMBL" id="MFC4313939.1"/>
    </source>
</evidence>
<reference evidence="15" key="1">
    <citation type="journal article" date="2019" name="Int. J. Syst. Evol. Microbiol.">
        <title>The Global Catalogue of Microorganisms (GCM) 10K type strain sequencing project: providing services to taxonomists for standard genome sequencing and annotation.</title>
        <authorList>
            <consortium name="The Broad Institute Genomics Platform"/>
            <consortium name="The Broad Institute Genome Sequencing Center for Infectious Disease"/>
            <person name="Wu L."/>
            <person name="Ma J."/>
        </authorList>
    </citation>
    <scope>NUCLEOTIDE SEQUENCE [LARGE SCALE GENOMIC DNA]</scope>
    <source>
        <strain evidence="15">CGMCC 1.10759</strain>
    </source>
</reference>
<evidence type="ECO:0000256" key="2">
    <source>
        <dbReference type="ARBA" id="ARBA00022448"/>
    </source>
</evidence>
<organism evidence="14 15">
    <name type="scientific">Steroidobacter flavus</name>
    <dbReference type="NCBI Taxonomy" id="1842136"/>
    <lineage>
        <taxon>Bacteria</taxon>
        <taxon>Pseudomonadati</taxon>
        <taxon>Pseudomonadota</taxon>
        <taxon>Gammaproteobacteria</taxon>
        <taxon>Steroidobacterales</taxon>
        <taxon>Steroidobacteraceae</taxon>
        <taxon>Steroidobacter</taxon>
    </lineage>
</organism>
<keyword evidence="7 8" id="KW-0998">Cell outer membrane</keyword>
<comment type="similarity">
    <text evidence="8 9">Belongs to the TonB-dependent receptor family.</text>
</comment>
<dbReference type="InterPro" id="IPR037066">
    <property type="entry name" value="Plug_dom_sf"/>
</dbReference>
<evidence type="ECO:0000256" key="3">
    <source>
        <dbReference type="ARBA" id="ARBA00022452"/>
    </source>
</evidence>
<dbReference type="SUPFAM" id="SSF56935">
    <property type="entry name" value="Porins"/>
    <property type="match status" value="1"/>
</dbReference>
<comment type="caution">
    <text evidence="14">The sequence shown here is derived from an EMBL/GenBank/DDBJ whole genome shotgun (WGS) entry which is preliminary data.</text>
</comment>
<keyword evidence="6 8" id="KW-0472">Membrane</keyword>
<keyword evidence="14" id="KW-0675">Receptor</keyword>
<dbReference type="Proteomes" id="UP001595904">
    <property type="component" value="Unassembled WGS sequence"/>
</dbReference>
<evidence type="ECO:0000256" key="10">
    <source>
        <dbReference type="SAM" id="MobiDB-lite"/>
    </source>
</evidence>
<dbReference type="InterPro" id="IPR000531">
    <property type="entry name" value="Beta-barrel_TonB"/>
</dbReference>
<feature type="domain" description="TonB-dependent receptor-like beta-barrel" evidence="12">
    <location>
        <begin position="397"/>
        <end position="883"/>
    </location>
</feature>
<evidence type="ECO:0000256" key="8">
    <source>
        <dbReference type="PROSITE-ProRule" id="PRU01360"/>
    </source>
</evidence>
<evidence type="ECO:0000256" key="1">
    <source>
        <dbReference type="ARBA" id="ARBA00004571"/>
    </source>
</evidence>
<evidence type="ECO:0000256" key="4">
    <source>
        <dbReference type="ARBA" id="ARBA00022692"/>
    </source>
</evidence>
<evidence type="ECO:0000256" key="11">
    <source>
        <dbReference type="SAM" id="SignalP"/>
    </source>
</evidence>
<name>A0ABV8T253_9GAMM</name>
<evidence type="ECO:0000259" key="13">
    <source>
        <dbReference type="Pfam" id="PF07715"/>
    </source>
</evidence>
<evidence type="ECO:0000259" key="12">
    <source>
        <dbReference type="Pfam" id="PF00593"/>
    </source>
</evidence>
<keyword evidence="3 8" id="KW-1134">Transmembrane beta strand</keyword>
<dbReference type="RefSeq" id="WP_380604711.1">
    <property type="nucleotide sequence ID" value="NZ_JBHSDU010000015.1"/>
</dbReference>
<comment type="subcellular location">
    <subcellularLocation>
        <location evidence="1 8">Cell outer membrane</location>
        <topology evidence="1 8">Multi-pass membrane protein</topology>
    </subcellularLocation>
</comment>
<evidence type="ECO:0000313" key="15">
    <source>
        <dbReference type="Proteomes" id="UP001595904"/>
    </source>
</evidence>
<keyword evidence="5 9" id="KW-0798">TonB box</keyword>
<sequence>MGYGSKRSLVRAAVGIACVLGGQYAFAQEASTANPGDTLEELTVTGSRIEHSGFQAPTPVSVLDASQVEQRGTTNIANVINEIPAFTGTITPASTGLNSRQNGINAVDLRGLGTNRNLVLLNGRRGTPFDEFGNVDLNAVPSLAIGRVEVVTGGASAAWGSDAVSGVVNLIYDEDLEGLKFNAQYGQSEHGDAEDTRLAAAWGTSLSGGSGHFLLAADYNKNEGIAEGRDRAWQRRSPALVNNPANTSLTDGIPQYLIRDNAVLFIASPNGVTLPGGPNGNLEFFPDGTAQERQLGEIMGDFMIGGSGSRLGDRSAIFIPTERFNVLATLQHDIGDNTEAFVEASFAQSKSTGKLVDAFSFGDVEITPDNPYLPADIAARGRPLTLFRTFEEIPPITSESKNDNMRFVAGFKGDFGNSFKWNASGQYGRTKFSNVQPQNLLVGNLVLAADAVRDPVSGNIVCRANLGGANGAPGCVPINLFGKGSPSAAALDYITGRGTSDTEIKQTVFMADVGGELFDAWAGPLLGTFGVEWRKEQLDRVVNAPNANEEFLIVNAQPLNGEFTAKEGFAEFALPVLKTDQQSLDLNAAARFTDYSTVGSVTTWKVGLVYSPVESLRFRGSVSQDIRAPSIGETFVKTVLLFGNVSNPFLNPQVPPTDRVESPTMGNPDLKEETAKTTTFGVVYSIGGFRASVDWYHIDLTDTIGTLSAQSVVTRCFKGETALCDLITFNPDGSGDIQVVAGKNLNLGNFDLKGIDAELRYTQPVGAGDLSVGLISSYLIHKEIAPSGGAVVDTAGELGTGSNYGTPDFKATLSVGYDLENWGGFAQARYIGSGVYDATYGLEDLASNENDIGAVTYVDLSAHYDLSNFGNGEVRIFAGIDNVLDKDPPVIPLNFISNSATNGTHYDVIGRKYYVGARVKF</sequence>
<evidence type="ECO:0000256" key="7">
    <source>
        <dbReference type="ARBA" id="ARBA00023237"/>
    </source>
</evidence>
<dbReference type="PANTHER" id="PTHR47234">
    <property type="match status" value="1"/>
</dbReference>
<protein>
    <submittedName>
        <fullName evidence="14">TonB-dependent receptor plug domain-containing protein</fullName>
    </submittedName>
</protein>
<dbReference type="Pfam" id="PF00593">
    <property type="entry name" value="TonB_dep_Rec_b-barrel"/>
    <property type="match status" value="1"/>
</dbReference>
<proteinExistence type="inferred from homology"/>
<gene>
    <name evidence="14" type="ORF">ACFPN2_33000</name>
</gene>
<dbReference type="Gene3D" id="2.40.170.20">
    <property type="entry name" value="TonB-dependent receptor, beta-barrel domain"/>
    <property type="match status" value="1"/>
</dbReference>
<dbReference type="PROSITE" id="PS52016">
    <property type="entry name" value="TONB_DEPENDENT_REC_3"/>
    <property type="match status" value="1"/>
</dbReference>
<dbReference type="Gene3D" id="2.170.130.10">
    <property type="entry name" value="TonB-dependent receptor, plug domain"/>
    <property type="match status" value="1"/>
</dbReference>
<dbReference type="InterPro" id="IPR012910">
    <property type="entry name" value="Plug_dom"/>
</dbReference>
<dbReference type="InterPro" id="IPR039426">
    <property type="entry name" value="TonB-dep_rcpt-like"/>
</dbReference>
<keyword evidence="4 8" id="KW-0812">Transmembrane</keyword>
<evidence type="ECO:0000256" key="9">
    <source>
        <dbReference type="RuleBase" id="RU003357"/>
    </source>
</evidence>
<dbReference type="EMBL" id="JBHSDU010000015">
    <property type="protein sequence ID" value="MFC4313939.1"/>
    <property type="molecule type" value="Genomic_DNA"/>
</dbReference>
<evidence type="ECO:0000256" key="6">
    <source>
        <dbReference type="ARBA" id="ARBA00023136"/>
    </source>
</evidence>
<feature type="chain" id="PRO_5045416870" evidence="11">
    <location>
        <begin position="28"/>
        <end position="921"/>
    </location>
</feature>
<evidence type="ECO:0000256" key="5">
    <source>
        <dbReference type="ARBA" id="ARBA00023077"/>
    </source>
</evidence>
<keyword evidence="2 8" id="KW-0813">Transport</keyword>
<dbReference type="PANTHER" id="PTHR47234:SF2">
    <property type="entry name" value="TONB-DEPENDENT RECEPTOR"/>
    <property type="match status" value="1"/>
</dbReference>
<dbReference type="Pfam" id="PF07715">
    <property type="entry name" value="Plug"/>
    <property type="match status" value="1"/>
</dbReference>
<feature type="domain" description="TonB-dependent receptor plug" evidence="13">
    <location>
        <begin position="55"/>
        <end position="167"/>
    </location>
</feature>